<dbReference type="InterPro" id="IPR031481">
    <property type="entry name" value="Glyco_tran_10_N"/>
</dbReference>
<reference evidence="12 13" key="1">
    <citation type="journal article" date="2015" name="Genome Announc.">
        <title>Genome Assemblies of Three Soil-Associated Devosia species: D. insulae, D. limi, and D. soli.</title>
        <authorList>
            <person name="Hassan Y.I."/>
            <person name="Lepp D."/>
            <person name="Zhou T."/>
        </authorList>
    </citation>
    <scope>NUCLEOTIDE SEQUENCE [LARGE SCALE GENOMIC DNA]</scope>
    <source>
        <strain evidence="12 13">DS-56</strain>
    </source>
</reference>
<keyword evidence="9" id="KW-0325">Glycoprotein</keyword>
<dbReference type="InterPro" id="IPR055270">
    <property type="entry name" value="Glyco_tran_10_C"/>
</dbReference>
<dbReference type="Gene3D" id="3.40.50.11660">
    <property type="entry name" value="Glycosyl transferase family 10, C-terminal domain"/>
    <property type="match status" value="1"/>
</dbReference>
<keyword evidence="6" id="KW-0735">Signal-anchor</keyword>
<dbReference type="SUPFAM" id="SSF53756">
    <property type="entry name" value="UDP-Glycosyltransferase/glycogen phosphorylase"/>
    <property type="match status" value="1"/>
</dbReference>
<keyword evidence="8" id="KW-0472">Membrane</keyword>
<dbReference type="InterPro" id="IPR001503">
    <property type="entry name" value="Glyco_trans_10"/>
</dbReference>
<sequence>MAGPLILFRTPYFRGPVPLAGVPDELRHHFTTDQARLREADAVVFHIPDWRPTQLDDTPKYPGQLWVLWSMESAVNYPRMADPDFLRHFDLSVTYERTADIWSSYLPGRAQWQAALAMPPPPKTETAPLVMFQSALIDGCGRNAFSGALMRQIPVDSYGRVYRNRTLSEDFGRQSKLGTISRYHFCLSLENSLLDDYVTEKLFDPLLAGTVPVYRGAPNAREFAPEHSFIDAEAYGGPRGLADYLRHLLESPGEYAAYFAWRQQPLPDWLEEKLTASATSFWLRLLERVDAARAIRRSGRPALPFGIKAAATARAMRLLRQLGGRRPPPVQLQ</sequence>
<evidence type="ECO:0000313" key="12">
    <source>
        <dbReference type="EMBL" id="OEO28518.1"/>
    </source>
</evidence>
<dbReference type="Pfam" id="PF17039">
    <property type="entry name" value="Glyco_tran_10_N"/>
    <property type="match status" value="1"/>
</dbReference>
<evidence type="ECO:0000256" key="1">
    <source>
        <dbReference type="ARBA" id="ARBA00004167"/>
    </source>
</evidence>
<organism evidence="12 13">
    <name type="scientific">Devosia insulae DS-56</name>
    <dbReference type="NCBI Taxonomy" id="1116389"/>
    <lineage>
        <taxon>Bacteria</taxon>
        <taxon>Pseudomonadati</taxon>
        <taxon>Pseudomonadota</taxon>
        <taxon>Alphaproteobacteria</taxon>
        <taxon>Hyphomicrobiales</taxon>
        <taxon>Devosiaceae</taxon>
        <taxon>Devosia</taxon>
    </lineage>
</organism>
<dbReference type="GO" id="GO:0016020">
    <property type="term" value="C:membrane"/>
    <property type="evidence" value="ECO:0007669"/>
    <property type="project" value="UniProtKB-SubCell"/>
</dbReference>
<dbReference type="GO" id="GO:0046920">
    <property type="term" value="F:alpha-(1-&gt;3)-fucosyltransferase activity"/>
    <property type="evidence" value="ECO:0007669"/>
    <property type="project" value="TreeGrafter"/>
</dbReference>
<keyword evidence="13" id="KW-1185">Reference proteome</keyword>
<evidence type="ECO:0000256" key="5">
    <source>
        <dbReference type="ARBA" id="ARBA00022692"/>
    </source>
</evidence>
<evidence type="ECO:0000259" key="11">
    <source>
        <dbReference type="Pfam" id="PF17039"/>
    </source>
</evidence>
<evidence type="ECO:0000256" key="4">
    <source>
        <dbReference type="ARBA" id="ARBA00022679"/>
    </source>
</evidence>
<comment type="subcellular location">
    <subcellularLocation>
        <location evidence="1">Membrane</location>
        <topology evidence="1">Single-pass membrane protein</topology>
    </subcellularLocation>
</comment>
<evidence type="ECO:0000256" key="8">
    <source>
        <dbReference type="ARBA" id="ARBA00023136"/>
    </source>
</evidence>
<dbReference type="EMBL" id="LAJE02000365">
    <property type="protein sequence ID" value="OEO28518.1"/>
    <property type="molecule type" value="Genomic_DNA"/>
</dbReference>
<keyword evidence="3" id="KW-0328">Glycosyltransferase</keyword>
<dbReference type="Pfam" id="PF00852">
    <property type="entry name" value="Glyco_transf_10"/>
    <property type="match status" value="1"/>
</dbReference>
<dbReference type="PANTHER" id="PTHR11929:SF194">
    <property type="entry name" value="ALPHA-(1,3)-FUCOSYLTRANSFERASE 10"/>
    <property type="match status" value="1"/>
</dbReference>
<evidence type="ECO:0000256" key="6">
    <source>
        <dbReference type="ARBA" id="ARBA00022968"/>
    </source>
</evidence>
<dbReference type="PANTHER" id="PTHR11929">
    <property type="entry name" value="ALPHA- 1,3 -FUCOSYLTRANSFERASE"/>
    <property type="match status" value="1"/>
</dbReference>
<evidence type="ECO:0000256" key="7">
    <source>
        <dbReference type="ARBA" id="ARBA00022989"/>
    </source>
</evidence>
<evidence type="ECO:0000256" key="3">
    <source>
        <dbReference type="ARBA" id="ARBA00022676"/>
    </source>
</evidence>
<evidence type="ECO:0000259" key="10">
    <source>
        <dbReference type="Pfam" id="PF00852"/>
    </source>
</evidence>
<evidence type="ECO:0000256" key="2">
    <source>
        <dbReference type="ARBA" id="ARBA00008919"/>
    </source>
</evidence>
<comment type="similarity">
    <text evidence="2">Belongs to the glycosyltransferase 10 family.</text>
</comment>
<dbReference type="Proteomes" id="UP000095463">
    <property type="component" value="Unassembled WGS sequence"/>
</dbReference>
<keyword evidence="5" id="KW-0812">Transmembrane</keyword>
<evidence type="ECO:0000313" key="13">
    <source>
        <dbReference type="Proteomes" id="UP000095463"/>
    </source>
</evidence>
<comment type="caution">
    <text evidence="12">The sequence shown here is derived from an EMBL/GenBank/DDBJ whole genome shotgun (WGS) entry which is preliminary data.</text>
</comment>
<keyword evidence="4" id="KW-0808">Transferase</keyword>
<keyword evidence="7" id="KW-1133">Transmembrane helix</keyword>
<proteinExistence type="inferred from homology"/>
<feature type="domain" description="Fucosyltransferase N-terminal" evidence="11">
    <location>
        <begin position="29"/>
        <end position="105"/>
    </location>
</feature>
<accession>A0A1E5XIV3</accession>
<name>A0A1E5XIV3_9HYPH</name>
<dbReference type="InterPro" id="IPR038577">
    <property type="entry name" value="GT10-like_C_sf"/>
</dbReference>
<feature type="domain" description="Fucosyltransferase C-terminal" evidence="10">
    <location>
        <begin position="138"/>
        <end position="265"/>
    </location>
</feature>
<gene>
    <name evidence="12" type="ORF">VW23_004475</name>
</gene>
<evidence type="ECO:0000256" key="9">
    <source>
        <dbReference type="ARBA" id="ARBA00023180"/>
    </source>
</evidence>
<protein>
    <submittedName>
        <fullName evidence="12">Uncharacterized protein</fullName>
    </submittedName>
</protein>
<dbReference type="AlphaFoldDB" id="A0A1E5XIV3"/>